<feature type="compositionally biased region" description="Gly residues" evidence="1">
    <location>
        <begin position="159"/>
        <end position="168"/>
    </location>
</feature>
<sequence length="186" mass="19250">MLSCKLTSVAVAAIIAFSGQAVSFKTTHAGLSLRDAIDENPYFLSVRDDAWLNLDVRGFDDAGLALNEERDLEERGTGGYIQKGKGKGNSGGGGAIDSIVLPHRKGKRALKERGTGGYIQKGKGKGNNGGGGGAIGPIEVPYRKGKRGTSGYKQKGKGKGNSGGGGGAIDSIIVPHRKGKRAPEEN</sequence>
<evidence type="ECO:0000313" key="3">
    <source>
        <dbReference type="EMBL" id="CAG9990674.1"/>
    </source>
</evidence>
<feature type="compositionally biased region" description="Gly residues" evidence="1">
    <location>
        <begin position="115"/>
        <end position="135"/>
    </location>
</feature>
<evidence type="ECO:0000313" key="4">
    <source>
        <dbReference type="Proteomes" id="UP000754883"/>
    </source>
</evidence>
<keyword evidence="4" id="KW-1185">Reference proteome</keyword>
<dbReference type="Proteomes" id="UP000754883">
    <property type="component" value="Unassembled WGS sequence"/>
</dbReference>
<name>A0A9N9UH66_9HYPO</name>
<feature type="region of interest" description="Disordered" evidence="1">
    <location>
        <begin position="111"/>
        <end position="186"/>
    </location>
</feature>
<accession>A0A9N9UH66</accession>
<evidence type="ECO:0000256" key="1">
    <source>
        <dbReference type="SAM" id="MobiDB-lite"/>
    </source>
</evidence>
<keyword evidence="2" id="KW-0732">Signal</keyword>
<feature type="chain" id="PRO_5040433169" evidence="2">
    <location>
        <begin position="24"/>
        <end position="186"/>
    </location>
</feature>
<protein>
    <submittedName>
        <fullName evidence="3">Uncharacterized protein</fullName>
    </submittedName>
</protein>
<evidence type="ECO:0000256" key="2">
    <source>
        <dbReference type="SAM" id="SignalP"/>
    </source>
</evidence>
<proteinExistence type="predicted"/>
<comment type="caution">
    <text evidence="3">The sequence shown here is derived from an EMBL/GenBank/DDBJ whole genome shotgun (WGS) entry which is preliminary data.</text>
</comment>
<reference evidence="4" key="1">
    <citation type="submission" date="2019-06" db="EMBL/GenBank/DDBJ databases">
        <authorList>
            <person name="Broberg M."/>
        </authorList>
    </citation>
    <scope>NUCLEOTIDE SEQUENCE [LARGE SCALE GENOMIC DNA]</scope>
</reference>
<feature type="compositionally biased region" description="Gly residues" evidence="1">
    <location>
        <begin position="77"/>
        <end position="95"/>
    </location>
</feature>
<feature type="region of interest" description="Disordered" evidence="1">
    <location>
        <begin position="76"/>
        <end position="99"/>
    </location>
</feature>
<dbReference type="AlphaFoldDB" id="A0A9N9UH66"/>
<feature type="signal peptide" evidence="2">
    <location>
        <begin position="1"/>
        <end position="23"/>
    </location>
</feature>
<gene>
    <name evidence="3" type="ORF">CBYS24578_00006934</name>
</gene>
<reference evidence="3 4" key="2">
    <citation type="submission" date="2021-10" db="EMBL/GenBank/DDBJ databases">
        <authorList>
            <person name="Piombo E."/>
        </authorList>
    </citation>
    <scope>NUCLEOTIDE SEQUENCE [LARGE SCALE GENOMIC DNA]</scope>
</reference>
<organism evidence="3 4">
    <name type="scientific">Clonostachys byssicola</name>
    <dbReference type="NCBI Taxonomy" id="160290"/>
    <lineage>
        <taxon>Eukaryota</taxon>
        <taxon>Fungi</taxon>
        <taxon>Dikarya</taxon>
        <taxon>Ascomycota</taxon>
        <taxon>Pezizomycotina</taxon>
        <taxon>Sordariomycetes</taxon>
        <taxon>Hypocreomycetidae</taxon>
        <taxon>Hypocreales</taxon>
        <taxon>Bionectriaceae</taxon>
        <taxon>Clonostachys</taxon>
    </lineage>
</organism>
<dbReference type="EMBL" id="CABFNO020001476">
    <property type="protein sequence ID" value="CAG9990674.1"/>
    <property type="molecule type" value="Genomic_DNA"/>
</dbReference>